<dbReference type="InterPro" id="IPR013783">
    <property type="entry name" value="Ig-like_fold"/>
</dbReference>
<dbReference type="EMBL" id="CAMXCT010003435">
    <property type="protein sequence ID" value="CAI4004430.1"/>
    <property type="molecule type" value="Genomic_DNA"/>
</dbReference>
<evidence type="ECO:0000313" key="4">
    <source>
        <dbReference type="EMBL" id="CAL1157805.1"/>
    </source>
</evidence>
<dbReference type="SMART" id="SM01065">
    <property type="entry name" value="CBM_2"/>
    <property type="match status" value="1"/>
</dbReference>
<gene>
    <name evidence="3" type="ORF">C1SCF055_LOCUS30215</name>
</gene>
<dbReference type="Proteomes" id="UP001152797">
    <property type="component" value="Unassembled WGS sequence"/>
</dbReference>
<keyword evidence="1" id="KW-0175">Coiled coil</keyword>
<dbReference type="EMBL" id="CAMXCT030003435">
    <property type="protein sequence ID" value="CAL4791742.1"/>
    <property type="molecule type" value="Genomic_DNA"/>
</dbReference>
<proteinExistence type="predicted"/>
<feature type="coiled-coil region" evidence="1">
    <location>
        <begin position="120"/>
        <end position="214"/>
    </location>
</feature>
<reference evidence="3" key="1">
    <citation type="submission" date="2022-10" db="EMBL/GenBank/DDBJ databases">
        <authorList>
            <person name="Chen Y."/>
            <person name="Dougan E. K."/>
            <person name="Chan C."/>
            <person name="Rhodes N."/>
            <person name="Thang M."/>
        </authorList>
    </citation>
    <scope>NUCLEOTIDE SEQUENCE</scope>
</reference>
<dbReference type="InterPro" id="IPR013784">
    <property type="entry name" value="Carb-bd-like_fold"/>
</dbReference>
<dbReference type="Pfam" id="PF00686">
    <property type="entry name" value="CBM_20"/>
    <property type="match status" value="1"/>
</dbReference>
<evidence type="ECO:0000259" key="2">
    <source>
        <dbReference type="PROSITE" id="PS51166"/>
    </source>
</evidence>
<keyword evidence="6" id="KW-1185">Reference proteome</keyword>
<evidence type="ECO:0000313" key="3">
    <source>
        <dbReference type="EMBL" id="CAI4004430.1"/>
    </source>
</evidence>
<sequence length="411" mass="46806">MKRVRMTFEVSVKNAKPGDKVFVVGGRPEIGGWQMAHAKELTTAPDMFPRWSTLVDMEPGPFEYKYVWQHSHGEAEWESTANRSYLGTDGPFCKDGEFNHNECVQKPGSYVCFHGYYAHADWAQQEFANLKSELATLRNTVERQSEDLVHHRTLVKEQEDLLMKQGEVVEKQRAGLEALQAELETQKRSTERLVERLKRELSDFRARAPDAEEIREEVLKKIKEDLPEISARRNDSCHEAAAAPAPVEEAFHDVELEQLQAVFPPTVELSEFIGSQAERRAEVPMDSPKEEKASTMQTPHAPYASRFIGLGGLGGLGNTISFHYPLHPDEKTEKEARQLTEEVLQTLMNSWNSTKEEKLKLLKTAQLRLHPDKGGSNAAMKWYQDWRELHEAWFLKGPQSNVLGEKQQPAG</sequence>
<dbReference type="Gene3D" id="2.60.40.10">
    <property type="entry name" value="Immunoglobulins"/>
    <property type="match status" value="1"/>
</dbReference>
<organism evidence="3">
    <name type="scientific">Cladocopium goreaui</name>
    <dbReference type="NCBI Taxonomy" id="2562237"/>
    <lineage>
        <taxon>Eukaryota</taxon>
        <taxon>Sar</taxon>
        <taxon>Alveolata</taxon>
        <taxon>Dinophyceae</taxon>
        <taxon>Suessiales</taxon>
        <taxon>Symbiodiniaceae</taxon>
        <taxon>Cladocopium</taxon>
    </lineage>
</organism>
<dbReference type="GO" id="GO:2001070">
    <property type="term" value="F:starch binding"/>
    <property type="evidence" value="ECO:0007669"/>
    <property type="project" value="InterPro"/>
</dbReference>
<dbReference type="PROSITE" id="PS51166">
    <property type="entry name" value="CBM20"/>
    <property type="match status" value="1"/>
</dbReference>
<name>A0A9P1D740_9DINO</name>
<feature type="domain" description="CBM20" evidence="2">
    <location>
        <begin position="1"/>
        <end position="109"/>
    </location>
</feature>
<comment type="caution">
    <text evidence="3">The sequence shown here is derived from an EMBL/GenBank/DDBJ whole genome shotgun (WGS) entry which is preliminary data.</text>
</comment>
<dbReference type="OrthoDB" id="6123450at2759"/>
<dbReference type="SUPFAM" id="SSF49452">
    <property type="entry name" value="Starch-binding domain-like"/>
    <property type="match status" value="1"/>
</dbReference>
<evidence type="ECO:0000313" key="6">
    <source>
        <dbReference type="Proteomes" id="UP001152797"/>
    </source>
</evidence>
<evidence type="ECO:0000256" key="1">
    <source>
        <dbReference type="SAM" id="Coils"/>
    </source>
</evidence>
<protein>
    <submittedName>
        <fullName evidence="5">Phospholipase D</fullName>
    </submittedName>
</protein>
<dbReference type="EMBL" id="CAMXCT020003435">
    <property type="protein sequence ID" value="CAL1157805.1"/>
    <property type="molecule type" value="Genomic_DNA"/>
</dbReference>
<accession>A0A9P1D740</accession>
<evidence type="ECO:0000313" key="5">
    <source>
        <dbReference type="EMBL" id="CAL4791742.1"/>
    </source>
</evidence>
<dbReference type="AlphaFoldDB" id="A0A9P1D740"/>
<dbReference type="InterPro" id="IPR002044">
    <property type="entry name" value="CBM20"/>
</dbReference>
<reference evidence="4" key="2">
    <citation type="submission" date="2024-04" db="EMBL/GenBank/DDBJ databases">
        <authorList>
            <person name="Chen Y."/>
            <person name="Shah S."/>
            <person name="Dougan E. K."/>
            <person name="Thang M."/>
            <person name="Chan C."/>
        </authorList>
    </citation>
    <scope>NUCLEOTIDE SEQUENCE [LARGE SCALE GENOMIC DNA]</scope>
</reference>